<dbReference type="SUPFAM" id="SSF48498">
    <property type="entry name" value="Tetracyclin repressor-like, C-terminal domain"/>
    <property type="match status" value="1"/>
</dbReference>
<keyword evidence="1" id="KW-0805">Transcription regulation</keyword>
<feature type="DNA-binding region" description="H-T-H motif" evidence="4">
    <location>
        <begin position="39"/>
        <end position="58"/>
    </location>
</feature>
<dbReference type="Gene3D" id="1.10.357.10">
    <property type="entry name" value="Tetracycline Repressor, domain 2"/>
    <property type="match status" value="1"/>
</dbReference>
<dbReference type="InterPro" id="IPR036271">
    <property type="entry name" value="Tet_transcr_reg_TetR-rel_C_sf"/>
</dbReference>
<evidence type="ECO:0000313" key="7">
    <source>
        <dbReference type="Proteomes" id="UP000321750"/>
    </source>
</evidence>
<dbReference type="PROSITE" id="PS50977">
    <property type="entry name" value="HTH_TETR_2"/>
    <property type="match status" value="1"/>
</dbReference>
<dbReference type="GO" id="GO:0003700">
    <property type="term" value="F:DNA-binding transcription factor activity"/>
    <property type="evidence" value="ECO:0007669"/>
    <property type="project" value="TreeGrafter"/>
</dbReference>
<dbReference type="Pfam" id="PF00440">
    <property type="entry name" value="TetR_N"/>
    <property type="match status" value="1"/>
</dbReference>
<dbReference type="PRINTS" id="PR00455">
    <property type="entry name" value="HTHTETR"/>
</dbReference>
<keyword evidence="2 4" id="KW-0238">DNA-binding</keyword>
<dbReference type="Pfam" id="PF17920">
    <property type="entry name" value="TetR_C_16"/>
    <property type="match status" value="1"/>
</dbReference>
<dbReference type="InterPro" id="IPR050109">
    <property type="entry name" value="HTH-type_TetR-like_transc_reg"/>
</dbReference>
<proteinExistence type="predicted"/>
<protein>
    <submittedName>
        <fullName evidence="6">TetR family transcriptional regulator</fullName>
    </submittedName>
</protein>
<evidence type="ECO:0000256" key="1">
    <source>
        <dbReference type="ARBA" id="ARBA00023015"/>
    </source>
</evidence>
<evidence type="ECO:0000313" key="6">
    <source>
        <dbReference type="EMBL" id="GEP12812.1"/>
    </source>
</evidence>
<gene>
    <name evidence="6" type="ORF">MGN01_46570</name>
</gene>
<dbReference type="RefSeq" id="WP_147049134.1">
    <property type="nucleotide sequence ID" value="NZ_BJZV01000081.1"/>
</dbReference>
<dbReference type="InterPro" id="IPR009057">
    <property type="entry name" value="Homeodomain-like_sf"/>
</dbReference>
<organism evidence="6 7">
    <name type="scientific">Methylobacterium gnaphalii</name>
    <dbReference type="NCBI Taxonomy" id="1010610"/>
    <lineage>
        <taxon>Bacteria</taxon>
        <taxon>Pseudomonadati</taxon>
        <taxon>Pseudomonadota</taxon>
        <taxon>Alphaproteobacteria</taxon>
        <taxon>Hyphomicrobiales</taxon>
        <taxon>Methylobacteriaceae</taxon>
        <taxon>Methylobacterium</taxon>
    </lineage>
</organism>
<dbReference type="InterPro" id="IPR041678">
    <property type="entry name" value="TetR_C_16"/>
</dbReference>
<name>A0A512JSB7_9HYPH</name>
<dbReference type="EMBL" id="BJZV01000081">
    <property type="protein sequence ID" value="GEP12812.1"/>
    <property type="molecule type" value="Genomic_DNA"/>
</dbReference>
<dbReference type="InterPro" id="IPR001647">
    <property type="entry name" value="HTH_TetR"/>
</dbReference>
<evidence type="ECO:0000256" key="4">
    <source>
        <dbReference type="PROSITE-ProRule" id="PRU00335"/>
    </source>
</evidence>
<keyword evidence="3" id="KW-0804">Transcription</keyword>
<dbReference type="OrthoDB" id="2356263at2"/>
<evidence type="ECO:0000259" key="5">
    <source>
        <dbReference type="PROSITE" id="PS50977"/>
    </source>
</evidence>
<dbReference type="Proteomes" id="UP000321750">
    <property type="component" value="Unassembled WGS sequence"/>
</dbReference>
<dbReference type="SUPFAM" id="SSF46689">
    <property type="entry name" value="Homeodomain-like"/>
    <property type="match status" value="1"/>
</dbReference>
<keyword evidence="7" id="KW-1185">Reference proteome</keyword>
<sequence length="207" mass="21619">MKVEPTPRVRRSDKAAATRAAILAAARRAFAAHGYDGVGLRAIAAEAGVTAMMVGRYFGSKEGLFGEVVSDTMRDPVVLASENLGAADIPRAFARALVGITGRDTNPLDGFMILTRSSSSETAARIARDRIAQAHHATAAGAVGADHPSERAAIFLSFVAGFQGMRQMMGLSALAEADPVVLVELLTPVIAEILKPAARSQDICFGA</sequence>
<dbReference type="PANTHER" id="PTHR30055">
    <property type="entry name" value="HTH-TYPE TRANSCRIPTIONAL REGULATOR RUTR"/>
    <property type="match status" value="1"/>
</dbReference>
<reference evidence="6 7" key="1">
    <citation type="submission" date="2019-07" db="EMBL/GenBank/DDBJ databases">
        <title>Whole genome shotgun sequence of Methylobacterium gnaphalii NBRC 107716.</title>
        <authorList>
            <person name="Hosoyama A."/>
            <person name="Uohara A."/>
            <person name="Ohji S."/>
            <person name="Ichikawa N."/>
        </authorList>
    </citation>
    <scope>NUCLEOTIDE SEQUENCE [LARGE SCALE GENOMIC DNA]</scope>
    <source>
        <strain evidence="6 7">NBRC 107716</strain>
    </source>
</reference>
<accession>A0A512JSB7</accession>
<feature type="domain" description="HTH tetR-type" evidence="5">
    <location>
        <begin position="16"/>
        <end position="76"/>
    </location>
</feature>
<comment type="caution">
    <text evidence="6">The sequence shown here is derived from an EMBL/GenBank/DDBJ whole genome shotgun (WGS) entry which is preliminary data.</text>
</comment>
<evidence type="ECO:0000256" key="2">
    <source>
        <dbReference type="ARBA" id="ARBA00023125"/>
    </source>
</evidence>
<evidence type="ECO:0000256" key="3">
    <source>
        <dbReference type="ARBA" id="ARBA00023163"/>
    </source>
</evidence>
<dbReference type="GO" id="GO:0000976">
    <property type="term" value="F:transcription cis-regulatory region binding"/>
    <property type="evidence" value="ECO:0007669"/>
    <property type="project" value="TreeGrafter"/>
</dbReference>
<dbReference type="PANTHER" id="PTHR30055:SF234">
    <property type="entry name" value="HTH-TYPE TRANSCRIPTIONAL REGULATOR BETI"/>
    <property type="match status" value="1"/>
</dbReference>
<dbReference type="AlphaFoldDB" id="A0A512JSB7"/>